<dbReference type="PROSITE" id="PS50217">
    <property type="entry name" value="BZIP"/>
    <property type="match status" value="1"/>
</dbReference>
<organism evidence="9 10">
    <name type="scientific">Drosophila kikkawai</name>
    <name type="common">Fruit fly</name>
    <dbReference type="NCBI Taxonomy" id="30033"/>
    <lineage>
        <taxon>Eukaryota</taxon>
        <taxon>Metazoa</taxon>
        <taxon>Ecdysozoa</taxon>
        <taxon>Arthropoda</taxon>
        <taxon>Hexapoda</taxon>
        <taxon>Insecta</taxon>
        <taxon>Pterygota</taxon>
        <taxon>Neoptera</taxon>
        <taxon>Endopterygota</taxon>
        <taxon>Diptera</taxon>
        <taxon>Brachycera</taxon>
        <taxon>Muscomorpha</taxon>
        <taxon>Ephydroidea</taxon>
        <taxon>Drosophilidae</taxon>
        <taxon>Drosophila</taxon>
        <taxon>Sophophora</taxon>
    </lineage>
</organism>
<keyword evidence="5" id="KW-0539">Nucleus</keyword>
<feature type="region of interest" description="Disordered" evidence="7">
    <location>
        <begin position="1"/>
        <end position="174"/>
    </location>
</feature>
<evidence type="ECO:0000313" key="9">
    <source>
        <dbReference type="Proteomes" id="UP001652661"/>
    </source>
</evidence>
<keyword evidence="6" id="KW-0175">Coiled coil</keyword>
<dbReference type="Proteomes" id="UP001652661">
    <property type="component" value="Chromosome 3R"/>
</dbReference>
<evidence type="ECO:0000256" key="3">
    <source>
        <dbReference type="ARBA" id="ARBA00023159"/>
    </source>
</evidence>
<protein>
    <submittedName>
        <fullName evidence="10">Segmentation protein cap'n'collar isoform X4</fullName>
    </submittedName>
</protein>
<proteinExistence type="predicted"/>
<keyword evidence="9" id="KW-1185">Reference proteome</keyword>
<feature type="compositionally biased region" description="Low complexity" evidence="7">
    <location>
        <begin position="486"/>
        <end position="535"/>
    </location>
</feature>
<evidence type="ECO:0000256" key="1">
    <source>
        <dbReference type="ARBA" id="ARBA00023015"/>
    </source>
</evidence>
<evidence type="ECO:0000259" key="8">
    <source>
        <dbReference type="PROSITE" id="PS50217"/>
    </source>
</evidence>
<keyword evidence="4" id="KW-0804">Transcription</keyword>
<dbReference type="PROSITE" id="PS00036">
    <property type="entry name" value="BZIP_BASIC"/>
    <property type="match status" value="1"/>
</dbReference>
<feature type="compositionally biased region" description="Polar residues" evidence="7">
    <location>
        <begin position="1"/>
        <end position="12"/>
    </location>
</feature>
<dbReference type="OrthoDB" id="7458135at2759"/>
<feature type="coiled-coil region" evidence="6">
    <location>
        <begin position="371"/>
        <end position="405"/>
    </location>
</feature>
<feature type="domain" description="BZIP" evidence="8">
    <location>
        <begin position="346"/>
        <end position="409"/>
    </location>
</feature>
<dbReference type="GO" id="GO:0005634">
    <property type="term" value="C:nucleus"/>
    <property type="evidence" value="ECO:0007669"/>
    <property type="project" value="TreeGrafter"/>
</dbReference>
<dbReference type="CDD" id="cd14698">
    <property type="entry name" value="bZIP_CNC"/>
    <property type="match status" value="1"/>
</dbReference>
<dbReference type="InterPro" id="IPR004826">
    <property type="entry name" value="bZIP_Maf"/>
</dbReference>
<feature type="region of interest" description="Disordered" evidence="7">
    <location>
        <begin position="444"/>
        <end position="535"/>
    </location>
</feature>
<feature type="compositionally biased region" description="Polar residues" evidence="7">
    <location>
        <begin position="124"/>
        <end position="136"/>
    </location>
</feature>
<keyword evidence="3" id="KW-0010">Activator</keyword>
<feature type="compositionally biased region" description="Gly residues" evidence="7">
    <location>
        <begin position="44"/>
        <end position="56"/>
    </location>
</feature>
<dbReference type="PANTHER" id="PTHR24411:SF55">
    <property type="entry name" value="SEGMENTATION PROTEIN CAP'N'COLLAR"/>
    <property type="match status" value="1"/>
</dbReference>
<dbReference type="AlphaFoldDB" id="A0A6P4I4D0"/>
<feature type="compositionally biased region" description="Low complexity" evidence="7">
    <location>
        <begin position="450"/>
        <end position="468"/>
    </location>
</feature>
<keyword evidence="1" id="KW-0805">Transcription regulation</keyword>
<dbReference type="InterPro" id="IPR004827">
    <property type="entry name" value="bZIP"/>
</dbReference>
<dbReference type="GO" id="GO:0000981">
    <property type="term" value="F:DNA-binding transcription factor activity, RNA polymerase II-specific"/>
    <property type="evidence" value="ECO:0007669"/>
    <property type="project" value="TreeGrafter"/>
</dbReference>
<dbReference type="InterPro" id="IPR008917">
    <property type="entry name" value="TF_DNA-bd_sf"/>
</dbReference>
<accession>A0A6P4I4D0</accession>
<dbReference type="PANTHER" id="PTHR24411">
    <property type="entry name" value="NUCLEAR FACTOR ERYTHROID 2-RELATED FACTOR"/>
    <property type="match status" value="1"/>
</dbReference>
<dbReference type="GO" id="GO:0000978">
    <property type="term" value="F:RNA polymerase II cis-regulatory region sequence-specific DNA binding"/>
    <property type="evidence" value="ECO:0007669"/>
    <property type="project" value="InterPro"/>
</dbReference>
<evidence type="ECO:0000256" key="2">
    <source>
        <dbReference type="ARBA" id="ARBA00023125"/>
    </source>
</evidence>
<dbReference type="Gene3D" id="1.10.880.10">
    <property type="entry name" value="Transcription factor, Skn-1-like, DNA-binding domain"/>
    <property type="match status" value="1"/>
</dbReference>
<feature type="compositionally biased region" description="Basic and acidic residues" evidence="7">
    <location>
        <begin position="299"/>
        <end position="310"/>
    </location>
</feature>
<dbReference type="RefSeq" id="XP_017017476.1">
    <property type="nucleotide sequence ID" value="XM_017161987.3"/>
</dbReference>
<feature type="region of interest" description="Disordered" evidence="7">
    <location>
        <begin position="188"/>
        <end position="213"/>
    </location>
</feature>
<evidence type="ECO:0000256" key="4">
    <source>
        <dbReference type="ARBA" id="ARBA00023163"/>
    </source>
</evidence>
<keyword evidence="2" id="KW-0238">DNA-binding</keyword>
<dbReference type="SUPFAM" id="SSF47454">
    <property type="entry name" value="A DNA-binding domain in eukaryotic transcription factors"/>
    <property type="match status" value="1"/>
</dbReference>
<evidence type="ECO:0000256" key="7">
    <source>
        <dbReference type="SAM" id="MobiDB-lite"/>
    </source>
</evidence>
<feature type="region of interest" description="Disordered" evidence="7">
    <location>
        <begin position="248"/>
        <end position="311"/>
    </location>
</feature>
<dbReference type="FunFam" id="1.10.880.10:FF:000004">
    <property type="entry name" value="Nuclear factor, erythroid 2"/>
    <property type="match status" value="1"/>
</dbReference>
<dbReference type="InterPro" id="IPR047167">
    <property type="entry name" value="NFE2-like"/>
</dbReference>
<feature type="compositionally biased region" description="Low complexity" evidence="7">
    <location>
        <begin position="17"/>
        <end position="43"/>
    </location>
</feature>
<name>A0A6P4I4D0_DROKI</name>
<evidence type="ECO:0000313" key="10">
    <source>
        <dbReference type="RefSeq" id="XP_017017476.1"/>
    </source>
</evidence>
<feature type="compositionally biased region" description="Low complexity" evidence="7">
    <location>
        <begin position="268"/>
        <end position="296"/>
    </location>
</feature>
<sequence length="535" mass="56686">MVDNSTSNNSSVLGLPSSGHVSNGSGSSAQLAAGNPHGNQANGAAGGVGPMSGTGAAGMTTDLLASGGAGAQGGTDRLDASSDSAVSSMGSERVPSLSDGEWGEGSDSAQDYHQGKYGGPYDFSYNNNSRLTTATRQPPVAQKKHQLYGKRDPHKQTPSALPPTAPPATATAVQSQSIKYEYDAGYSSSGMASGGISEPGAMGPALSKDYNHHQAYGMGASGSGFSGDYTMRPSPRTSQDLVQLNHTYSLPQGSGSLPRPQARDKKTVVATKTATKGTNPGSSNSSAGGGSSSSSNTLEDEHLTRDEKRARSLNIPIPVQDIINLPMDEFNERLSKYDLSENQLSLIRDIRRRGKNKVAAQNCRKRKLDQILTLEDEVNAVVKRKAQLNADRDHLEGERKRISNKFALLHRHVFQYLRDPEGNPCSPADYSLQQAADGSVYLLPRDKTEGNSTATAASNAVSSASGVSLNGHVPAQPSMHGHHGQHGMQAQHVGGGLPQQQQQSRLPPHLQQQQQHHLQSQQQPGGQQQQQHRKE</sequence>
<gene>
    <name evidence="10" type="primary">cnc</name>
</gene>
<dbReference type="Pfam" id="PF03131">
    <property type="entry name" value="bZIP_Maf"/>
    <property type="match status" value="1"/>
</dbReference>
<dbReference type="SMART" id="SM00338">
    <property type="entry name" value="BRLZ"/>
    <property type="match status" value="1"/>
</dbReference>
<reference evidence="10" key="1">
    <citation type="submission" date="2025-08" db="UniProtKB">
        <authorList>
            <consortium name="RefSeq"/>
        </authorList>
    </citation>
    <scope>IDENTIFICATION</scope>
    <source>
        <strain evidence="10">14028-0561.14</strain>
        <tissue evidence="10">Whole fly</tissue>
    </source>
</reference>
<evidence type="ECO:0000256" key="6">
    <source>
        <dbReference type="SAM" id="Coils"/>
    </source>
</evidence>
<evidence type="ECO:0000256" key="5">
    <source>
        <dbReference type="ARBA" id="ARBA00023242"/>
    </source>
</evidence>